<protein>
    <submittedName>
        <fullName evidence="1">Uncharacterized protein</fullName>
    </submittedName>
</protein>
<gene>
    <name evidence="1" type="ORF">M427DRAFT_36977</name>
</gene>
<dbReference type="AlphaFoldDB" id="A0A139A0Y0"/>
<evidence type="ECO:0000313" key="2">
    <source>
        <dbReference type="Proteomes" id="UP000070544"/>
    </source>
</evidence>
<keyword evidence="2" id="KW-1185">Reference proteome</keyword>
<evidence type="ECO:0000313" key="1">
    <source>
        <dbReference type="EMBL" id="KXS10437.1"/>
    </source>
</evidence>
<organism evidence="1 2">
    <name type="scientific">Gonapodya prolifera (strain JEL478)</name>
    <name type="common">Monoblepharis prolifera</name>
    <dbReference type="NCBI Taxonomy" id="1344416"/>
    <lineage>
        <taxon>Eukaryota</taxon>
        <taxon>Fungi</taxon>
        <taxon>Fungi incertae sedis</taxon>
        <taxon>Chytridiomycota</taxon>
        <taxon>Chytridiomycota incertae sedis</taxon>
        <taxon>Monoblepharidomycetes</taxon>
        <taxon>Monoblepharidales</taxon>
        <taxon>Gonapodyaceae</taxon>
        <taxon>Gonapodya</taxon>
    </lineage>
</organism>
<reference evidence="1 2" key="1">
    <citation type="journal article" date="2015" name="Genome Biol. Evol.">
        <title>Phylogenomic analyses indicate that early fungi evolved digesting cell walls of algal ancestors of land plants.</title>
        <authorList>
            <person name="Chang Y."/>
            <person name="Wang S."/>
            <person name="Sekimoto S."/>
            <person name="Aerts A.L."/>
            <person name="Choi C."/>
            <person name="Clum A."/>
            <person name="LaButti K.M."/>
            <person name="Lindquist E.A."/>
            <person name="Yee Ngan C."/>
            <person name="Ohm R.A."/>
            <person name="Salamov A.A."/>
            <person name="Grigoriev I.V."/>
            <person name="Spatafora J.W."/>
            <person name="Berbee M.L."/>
        </authorList>
    </citation>
    <scope>NUCLEOTIDE SEQUENCE [LARGE SCALE GENOMIC DNA]</scope>
    <source>
        <strain evidence="1 2">JEL478</strain>
    </source>
</reference>
<name>A0A139A0Y0_GONPJ</name>
<sequence>MRGGALQVITKPVEEATALVLAEKAGTRPPLGQEDGVLEVAYPRKGWCILMQGGLFWHQVTPVVSAPEPRITCINSYQSRRIFLGKTAFDGKDDFTRYEYFGAIDDAGVVPLEYAIHKAWRAQTVLNMLADGTVPFSEDKSMILSVLDHAIAELQQCKHSIESVENHSKDPRKKEEWDEAAALRAKGLRL</sequence>
<proteinExistence type="predicted"/>
<accession>A0A139A0Y0</accession>
<dbReference type="Proteomes" id="UP000070544">
    <property type="component" value="Unassembled WGS sequence"/>
</dbReference>
<dbReference type="EMBL" id="KQ965821">
    <property type="protein sequence ID" value="KXS10437.1"/>
    <property type="molecule type" value="Genomic_DNA"/>
</dbReference>